<dbReference type="InterPro" id="IPR045851">
    <property type="entry name" value="AMP-bd_C_sf"/>
</dbReference>
<feature type="domain" description="AMP-dependent synthetase/ligase" evidence="7">
    <location>
        <begin position="25"/>
        <end position="424"/>
    </location>
</feature>
<dbReference type="GO" id="GO:0004467">
    <property type="term" value="F:long-chain fatty acid-CoA ligase activity"/>
    <property type="evidence" value="ECO:0007669"/>
    <property type="project" value="UniProtKB-EC"/>
</dbReference>
<dbReference type="Pfam" id="PF00501">
    <property type="entry name" value="AMP-binding"/>
    <property type="match status" value="1"/>
</dbReference>
<dbReference type="OrthoDB" id="9803968at2"/>
<evidence type="ECO:0000256" key="5">
    <source>
        <dbReference type="ARBA" id="ARBA00024484"/>
    </source>
</evidence>
<dbReference type="PANTHER" id="PTHR43272:SF32">
    <property type="entry name" value="AMP-DEPENDENT SYNTHETASE_LIGASE DOMAIN-CONTAINING PROTEIN"/>
    <property type="match status" value="1"/>
</dbReference>
<comment type="catalytic activity">
    <reaction evidence="5">
        <text>a long-chain fatty acid + ATP + CoA = a long-chain fatty acyl-CoA + AMP + diphosphate</text>
        <dbReference type="Rhea" id="RHEA:15421"/>
        <dbReference type="ChEBI" id="CHEBI:30616"/>
        <dbReference type="ChEBI" id="CHEBI:33019"/>
        <dbReference type="ChEBI" id="CHEBI:57287"/>
        <dbReference type="ChEBI" id="CHEBI:57560"/>
        <dbReference type="ChEBI" id="CHEBI:83139"/>
        <dbReference type="ChEBI" id="CHEBI:456215"/>
        <dbReference type="EC" id="6.2.1.3"/>
    </reaction>
    <physiologicalReaction direction="left-to-right" evidence="5">
        <dbReference type="Rhea" id="RHEA:15422"/>
    </physiologicalReaction>
</comment>
<reference evidence="8 9" key="1">
    <citation type="submission" date="2019-03" db="EMBL/GenBank/DDBJ databases">
        <title>Genomic Encyclopedia of Type Strains, Phase IV (KMG-IV): sequencing the most valuable type-strain genomes for metagenomic binning, comparative biology and taxonomic classification.</title>
        <authorList>
            <person name="Goeker M."/>
        </authorList>
    </citation>
    <scope>NUCLEOTIDE SEQUENCE [LARGE SCALE GENOMIC DNA]</scope>
    <source>
        <strain evidence="8 9">DSM 45361</strain>
    </source>
</reference>
<keyword evidence="3" id="KW-0276">Fatty acid metabolism</keyword>
<dbReference type="SUPFAM" id="SSF56801">
    <property type="entry name" value="Acetyl-CoA synthetase-like"/>
    <property type="match status" value="1"/>
</dbReference>
<evidence type="ECO:0000259" key="7">
    <source>
        <dbReference type="Pfam" id="PF00501"/>
    </source>
</evidence>
<proteinExistence type="inferred from homology"/>
<evidence type="ECO:0000313" key="8">
    <source>
        <dbReference type="EMBL" id="TDQ04468.1"/>
    </source>
</evidence>
<organism evidence="8 9">
    <name type="scientific">Labedaea rhizosphaerae</name>
    <dbReference type="NCBI Taxonomy" id="598644"/>
    <lineage>
        <taxon>Bacteria</taxon>
        <taxon>Bacillati</taxon>
        <taxon>Actinomycetota</taxon>
        <taxon>Actinomycetes</taxon>
        <taxon>Pseudonocardiales</taxon>
        <taxon>Pseudonocardiaceae</taxon>
        <taxon>Labedaea</taxon>
    </lineage>
</organism>
<evidence type="ECO:0000313" key="9">
    <source>
        <dbReference type="Proteomes" id="UP000295444"/>
    </source>
</evidence>
<dbReference type="PROSITE" id="PS00455">
    <property type="entry name" value="AMP_BINDING"/>
    <property type="match status" value="1"/>
</dbReference>
<evidence type="ECO:0000256" key="1">
    <source>
        <dbReference type="ARBA" id="ARBA00006432"/>
    </source>
</evidence>
<evidence type="ECO:0000256" key="3">
    <source>
        <dbReference type="ARBA" id="ARBA00022832"/>
    </source>
</evidence>
<evidence type="ECO:0000256" key="4">
    <source>
        <dbReference type="ARBA" id="ARBA00023098"/>
    </source>
</evidence>
<dbReference type="InterPro" id="IPR042099">
    <property type="entry name" value="ANL_N_sf"/>
</dbReference>
<comment type="similarity">
    <text evidence="1">Belongs to the ATP-dependent AMP-binding enzyme family.</text>
</comment>
<keyword evidence="9" id="KW-1185">Reference proteome</keyword>
<dbReference type="InterPro" id="IPR020845">
    <property type="entry name" value="AMP-binding_CS"/>
</dbReference>
<protein>
    <recommendedName>
        <fullName evidence="6">Acyl-CoA synthetase</fullName>
    </recommendedName>
</protein>
<dbReference type="GO" id="GO:0016020">
    <property type="term" value="C:membrane"/>
    <property type="evidence" value="ECO:0007669"/>
    <property type="project" value="TreeGrafter"/>
</dbReference>
<dbReference type="RefSeq" id="WP_133847366.1">
    <property type="nucleotide sequence ID" value="NZ_SNXZ01000001.1"/>
</dbReference>
<dbReference type="PANTHER" id="PTHR43272">
    <property type="entry name" value="LONG-CHAIN-FATTY-ACID--COA LIGASE"/>
    <property type="match status" value="1"/>
</dbReference>
<dbReference type="CDD" id="cd05907">
    <property type="entry name" value="VL_LC_FACS_like"/>
    <property type="match status" value="1"/>
</dbReference>
<gene>
    <name evidence="8" type="ORF">EV186_101420</name>
</gene>
<sequence>MPEFAVPALADVPETGGIADLIYTNAADEPRAVVFRRKVSGSWQDVTAEQFLAEVVDVAKGLVASGVGAGDRVAILAATRYEWTLFDFAIWAAGGVSVPIYVTSSEEQIQWILSDSSAVAVVVETAEHQAKVDAVRGETPDLKHVWQIDDGAVDTLVQAGKETDAAEVEARRNAVKPADVATIIYTSGTTGRPKGCVLTHANFFAEAGNAVELLHPLFKGAGNEDARTLLFLPLAHVFGRMVEVGCVRARATMGHAPDVKNLLDDLAAFQPTFILSVPYVLEKVYNGARQKAHSSGKGRIFDAAAATAIAFSETPHPGLGLKLKHALFDRLVYGKLRDAIGGHCRYAISGGAALGHRLTHFYRGIGLTVFEGYGLTETTAAATVNSPIHLKPGTVGQPLPGTKIKINDDGEIMVKGGQVFSGYWNNDAATAETMTDGWFATGDIGELDGDGFLKITGRKKEILVTRGGKNVAPAVIEDRISAHPLVGQAMVVGDGQKYVAALITIDGEYFDYWKTTAGKAASATVADLKDDPDLHAEIQKAVDDGNAAVSQAEAVRKFRILTVEFTPESGHLTPSLKLKRNIIMKDYASDVQALYS</sequence>
<name>A0A4R6SK39_LABRH</name>
<keyword evidence="2" id="KW-0436">Ligase</keyword>
<dbReference type="AlphaFoldDB" id="A0A4R6SK39"/>
<dbReference type="Proteomes" id="UP000295444">
    <property type="component" value="Unassembled WGS sequence"/>
</dbReference>
<dbReference type="Gene3D" id="3.30.300.30">
    <property type="match status" value="1"/>
</dbReference>
<accession>A0A4R6SK39</accession>
<evidence type="ECO:0000256" key="2">
    <source>
        <dbReference type="ARBA" id="ARBA00022598"/>
    </source>
</evidence>
<dbReference type="Pfam" id="PF23562">
    <property type="entry name" value="AMP-binding_C_3"/>
    <property type="match status" value="1"/>
</dbReference>
<comment type="caution">
    <text evidence="8">The sequence shown here is derived from an EMBL/GenBank/DDBJ whole genome shotgun (WGS) entry which is preliminary data.</text>
</comment>
<dbReference type="Gene3D" id="3.40.50.12780">
    <property type="entry name" value="N-terminal domain of ligase-like"/>
    <property type="match status" value="1"/>
</dbReference>
<dbReference type="InterPro" id="IPR000873">
    <property type="entry name" value="AMP-dep_synth/lig_dom"/>
</dbReference>
<keyword evidence="4" id="KW-0443">Lipid metabolism</keyword>
<dbReference type="EMBL" id="SNXZ01000001">
    <property type="protein sequence ID" value="TDQ04468.1"/>
    <property type="molecule type" value="Genomic_DNA"/>
</dbReference>
<evidence type="ECO:0000256" key="6">
    <source>
        <dbReference type="ARBA" id="ARBA00032875"/>
    </source>
</evidence>